<accession>A0A4S8ZR08</accession>
<dbReference type="SUPFAM" id="SSF81383">
    <property type="entry name" value="F-box domain"/>
    <property type="match status" value="1"/>
</dbReference>
<name>A0A4S8ZR08_AURPU</name>
<dbReference type="EMBL" id="QZAO01000438">
    <property type="protein sequence ID" value="THW68676.1"/>
    <property type="molecule type" value="Genomic_DNA"/>
</dbReference>
<comment type="caution">
    <text evidence="1">The sequence shown here is derived from an EMBL/GenBank/DDBJ whole genome shotgun (WGS) entry which is preliminary data.</text>
</comment>
<dbReference type="InterPro" id="IPR036047">
    <property type="entry name" value="F-box-like_dom_sf"/>
</dbReference>
<reference evidence="1 2" key="1">
    <citation type="submission" date="2018-10" db="EMBL/GenBank/DDBJ databases">
        <title>Fifty Aureobasidium pullulans genomes reveal a recombining polyextremotolerant generalist.</title>
        <authorList>
            <person name="Gostincar C."/>
            <person name="Turk M."/>
            <person name="Zajc J."/>
            <person name="Gunde-Cimerman N."/>
        </authorList>
    </citation>
    <scope>NUCLEOTIDE SEQUENCE [LARGE SCALE GENOMIC DNA]</scope>
    <source>
        <strain evidence="1 2">EXF-10659</strain>
    </source>
</reference>
<dbReference type="Proteomes" id="UP000308802">
    <property type="component" value="Unassembled WGS sequence"/>
</dbReference>
<evidence type="ECO:0000313" key="1">
    <source>
        <dbReference type="EMBL" id="THW68676.1"/>
    </source>
</evidence>
<gene>
    <name evidence="1" type="ORF">D6D19_08830</name>
</gene>
<dbReference type="Gene3D" id="1.10.510.10">
    <property type="entry name" value="Transferase(Phosphotransferase) domain 1"/>
    <property type="match status" value="1"/>
</dbReference>
<proteinExistence type="predicted"/>
<dbReference type="SUPFAM" id="SSF56112">
    <property type="entry name" value="Protein kinase-like (PK-like)"/>
    <property type="match status" value="1"/>
</dbReference>
<dbReference type="Pfam" id="PF06293">
    <property type="entry name" value="Kdo"/>
    <property type="match status" value="1"/>
</dbReference>
<sequence>MDILEALTYPRLNLKDNTLDENLPPARLFGHAFDVNEPEVDLGSLNLLPLELLYSVMASLDLCSICTLRMVNRQSLMTVDTFPPFKCIIKHAHPALHGALMIHSAKWITCEKLFKIICTSECESCGDFAGYVYLITCKRVCFLCLSQDAKYLPYTFTGRKSRAFSRMLDILPHMRSISGIYSPNEKQESRQLCPWDRESVQQCGDLEVMKRVGRVASKAFDGKSGNKLRFMAIVEAPVLDHQTGKTESGVYCSGCRDSTGQRSQHFRRRYSSKTFYSVTNDPLPSIAQPWHPARVEFLDCQLGDNLRSNVHEVTCSKFEGKVVVKLARLPWEIWQLDYETQAYQWIQGHGIAPAFLAHLTEEGRIIGFVMEHIANARHAEPEDLPLCQETLRRLHRLGIKHGDVNKHNILVRDSTAILIDFDNTLRGQEADVLNEEFLSLDAELRDTSGRGGTIVESSG</sequence>
<protein>
    <submittedName>
        <fullName evidence="1">Uncharacterized protein</fullName>
    </submittedName>
</protein>
<dbReference type="InterPro" id="IPR011009">
    <property type="entry name" value="Kinase-like_dom_sf"/>
</dbReference>
<evidence type="ECO:0000313" key="2">
    <source>
        <dbReference type="Proteomes" id="UP000308802"/>
    </source>
</evidence>
<dbReference type="AlphaFoldDB" id="A0A4S8ZR08"/>
<organism evidence="1 2">
    <name type="scientific">Aureobasidium pullulans</name>
    <name type="common">Black yeast</name>
    <name type="synonym">Pullularia pullulans</name>
    <dbReference type="NCBI Taxonomy" id="5580"/>
    <lineage>
        <taxon>Eukaryota</taxon>
        <taxon>Fungi</taxon>
        <taxon>Dikarya</taxon>
        <taxon>Ascomycota</taxon>
        <taxon>Pezizomycotina</taxon>
        <taxon>Dothideomycetes</taxon>
        <taxon>Dothideomycetidae</taxon>
        <taxon>Dothideales</taxon>
        <taxon>Saccotheciaceae</taxon>
        <taxon>Aureobasidium</taxon>
    </lineage>
</organism>